<reference evidence="1" key="2">
    <citation type="submission" date="2022-01" db="EMBL/GenBank/DDBJ databases">
        <authorList>
            <person name="Yamashiro T."/>
            <person name="Shiraishi A."/>
            <person name="Satake H."/>
            <person name="Nakayama K."/>
        </authorList>
    </citation>
    <scope>NUCLEOTIDE SEQUENCE</scope>
</reference>
<accession>A0ABQ5FRF2</accession>
<sequence length="254" mass="28919">MGGYWVMIKFQSEEAKKTFQSNVGIDIEGVPLKTWYDNAFKRIASKWGTLIHVDSHEDGNFYTKRICINTNITSNILESFKIIYRDEELEGDSNTEAVPDTIFDDASIHINAENASVEKQKTHSEDPFNIYKLLTKNKENNHKEFNLKGSLKYPPGFTPINDNVNFEVQSNKFTGERLNNIQEEVLKDKFNEDAAESTCSGHFKKSNISRTCGSILQVMEEMVKVGHTMGYNMEGCIKNIEEIIKSQGVNDVNL</sequence>
<dbReference type="Proteomes" id="UP001151760">
    <property type="component" value="Unassembled WGS sequence"/>
</dbReference>
<reference evidence="1" key="1">
    <citation type="journal article" date="2022" name="Int. J. Mol. Sci.">
        <title>Draft Genome of Tanacetum Coccineum: Genomic Comparison of Closely Related Tanacetum-Family Plants.</title>
        <authorList>
            <person name="Yamashiro T."/>
            <person name="Shiraishi A."/>
            <person name="Nakayama K."/>
            <person name="Satake H."/>
        </authorList>
    </citation>
    <scope>NUCLEOTIDE SEQUENCE</scope>
</reference>
<protein>
    <submittedName>
        <fullName evidence="1">Uncharacterized protein</fullName>
    </submittedName>
</protein>
<evidence type="ECO:0000313" key="1">
    <source>
        <dbReference type="EMBL" id="GJT65774.1"/>
    </source>
</evidence>
<organism evidence="1 2">
    <name type="scientific">Tanacetum coccineum</name>
    <dbReference type="NCBI Taxonomy" id="301880"/>
    <lineage>
        <taxon>Eukaryota</taxon>
        <taxon>Viridiplantae</taxon>
        <taxon>Streptophyta</taxon>
        <taxon>Embryophyta</taxon>
        <taxon>Tracheophyta</taxon>
        <taxon>Spermatophyta</taxon>
        <taxon>Magnoliopsida</taxon>
        <taxon>eudicotyledons</taxon>
        <taxon>Gunneridae</taxon>
        <taxon>Pentapetalae</taxon>
        <taxon>asterids</taxon>
        <taxon>campanulids</taxon>
        <taxon>Asterales</taxon>
        <taxon>Asteraceae</taxon>
        <taxon>Asteroideae</taxon>
        <taxon>Anthemideae</taxon>
        <taxon>Anthemidinae</taxon>
        <taxon>Tanacetum</taxon>
    </lineage>
</organism>
<evidence type="ECO:0000313" key="2">
    <source>
        <dbReference type="Proteomes" id="UP001151760"/>
    </source>
</evidence>
<comment type="caution">
    <text evidence="1">The sequence shown here is derived from an EMBL/GenBank/DDBJ whole genome shotgun (WGS) entry which is preliminary data.</text>
</comment>
<gene>
    <name evidence="1" type="ORF">Tco_1017254</name>
</gene>
<name>A0ABQ5FRF2_9ASTR</name>
<proteinExistence type="predicted"/>
<dbReference type="EMBL" id="BQNB010017659">
    <property type="protein sequence ID" value="GJT65774.1"/>
    <property type="molecule type" value="Genomic_DNA"/>
</dbReference>
<keyword evidence="2" id="KW-1185">Reference proteome</keyword>